<proteinExistence type="predicted"/>
<feature type="region of interest" description="Disordered" evidence="1">
    <location>
        <begin position="68"/>
        <end position="91"/>
    </location>
</feature>
<dbReference type="AlphaFoldDB" id="A0A426XMN8"/>
<organism evidence="2 3">
    <name type="scientific">Ensete ventricosum</name>
    <name type="common">Abyssinian banana</name>
    <name type="synonym">Musa ensete</name>
    <dbReference type="NCBI Taxonomy" id="4639"/>
    <lineage>
        <taxon>Eukaryota</taxon>
        <taxon>Viridiplantae</taxon>
        <taxon>Streptophyta</taxon>
        <taxon>Embryophyta</taxon>
        <taxon>Tracheophyta</taxon>
        <taxon>Spermatophyta</taxon>
        <taxon>Magnoliopsida</taxon>
        <taxon>Liliopsida</taxon>
        <taxon>Zingiberales</taxon>
        <taxon>Musaceae</taxon>
        <taxon>Ensete</taxon>
    </lineage>
</organism>
<evidence type="ECO:0000256" key="1">
    <source>
        <dbReference type="SAM" id="MobiDB-lite"/>
    </source>
</evidence>
<feature type="region of interest" description="Disordered" evidence="1">
    <location>
        <begin position="114"/>
        <end position="133"/>
    </location>
</feature>
<reference evidence="2 3" key="1">
    <citation type="journal article" date="2014" name="Agronomy (Basel)">
        <title>A Draft Genome Sequence for Ensete ventricosum, the Drought-Tolerant Tree Against Hunger.</title>
        <authorList>
            <person name="Harrison J."/>
            <person name="Moore K.A."/>
            <person name="Paszkiewicz K."/>
            <person name="Jones T."/>
            <person name="Grant M."/>
            <person name="Ambacheew D."/>
            <person name="Muzemil S."/>
            <person name="Studholme D.J."/>
        </authorList>
    </citation>
    <scope>NUCLEOTIDE SEQUENCE [LARGE SCALE GENOMIC DNA]</scope>
</reference>
<accession>A0A426XMN8</accession>
<dbReference type="EMBL" id="AMZH03019113">
    <property type="protein sequence ID" value="RRT40778.1"/>
    <property type="molecule type" value="Genomic_DNA"/>
</dbReference>
<comment type="caution">
    <text evidence="2">The sequence shown here is derived from an EMBL/GenBank/DDBJ whole genome shotgun (WGS) entry which is preliminary data.</text>
</comment>
<protein>
    <submittedName>
        <fullName evidence="2">Uncharacterized protein</fullName>
    </submittedName>
</protein>
<dbReference type="Proteomes" id="UP000287651">
    <property type="component" value="Unassembled WGS sequence"/>
</dbReference>
<evidence type="ECO:0000313" key="3">
    <source>
        <dbReference type="Proteomes" id="UP000287651"/>
    </source>
</evidence>
<feature type="compositionally biased region" description="Basic and acidic residues" evidence="1">
    <location>
        <begin position="114"/>
        <end position="129"/>
    </location>
</feature>
<gene>
    <name evidence="2" type="ORF">B296_00003340</name>
</gene>
<evidence type="ECO:0000313" key="2">
    <source>
        <dbReference type="EMBL" id="RRT40778.1"/>
    </source>
</evidence>
<sequence>MKDKGCSSTSHAKAYYPSTALQALVLKKLTRDELRERSTKGLCWHCDEPWSHKHHCKKGRFLVIEPTEDKDNETSEEALESKEEAMEEESQPVDYAVHSLAGYSNPLMIVPTEEPKFEDMTLEPKEKDTPQLATRTVPTLAGYTNLQKLKIEGFLEQ</sequence>
<name>A0A426XMN8_ENSVE</name>
<feature type="compositionally biased region" description="Basic and acidic residues" evidence="1">
    <location>
        <begin position="68"/>
        <end position="84"/>
    </location>
</feature>